<gene>
    <name evidence="2" type="ORF">Pka01_62740</name>
</gene>
<evidence type="ECO:0000259" key="1">
    <source>
        <dbReference type="Pfam" id="PF03625"/>
    </source>
</evidence>
<sequence length="131" mass="13754">MSDLETRVSPYGHAETVRRLEREIGGRGATIYGRVDHAANAASVGLQMPPTVVLIFGNPRGGTAIMLSAPAAAYDMPVRVLVREAGPEVLVEWRRPELLAAAFGLDAETVAPLQVLKAVVEAAIAPSAPAT</sequence>
<evidence type="ECO:0000313" key="2">
    <source>
        <dbReference type="EMBL" id="GIG83147.1"/>
    </source>
</evidence>
<comment type="caution">
    <text evidence="2">The sequence shown here is derived from an EMBL/GenBank/DDBJ whole genome shotgun (WGS) entry which is preliminary data.</text>
</comment>
<organism evidence="2 3">
    <name type="scientific">Planotetraspora kaengkrachanensis</name>
    <dbReference type="NCBI Taxonomy" id="575193"/>
    <lineage>
        <taxon>Bacteria</taxon>
        <taxon>Bacillati</taxon>
        <taxon>Actinomycetota</taxon>
        <taxon>Actinomycetes</taxon>
        <taxon>Streptosporangiales</taxon>
        <taxon>Streptosporangiaceae</taxon>
        <taxon>Planotetraspora</taxon>
    </lineage>
</organism>
<keyword evidence="3" id="KW-1185">Reference proteome</keyword>
<feature type="domain" description="DUF302" evidence="1">
    <location>
        <begin position="35"/>
        <end position="96"/>
    </location>
</feature>
<proteinExistence type="predicted"/>
<dbReference type="InterPro" id="IPR005180">
    <property type="entry name" value="DUF302"/>
</dbReference>
<dbReference type="Proteomes" id="UP000630097">
    <property type="component" value="Unassembled WGS sequence"/>
</dbReference>
<dbReference type="CDD" id="cd14797">
    <property type="entry name" value="DUF302"/>
    <property type="match status" value="1"/>
</dbReference>
<dbReference type="RefSeq" id="WP_203886466.1">
    <property type="nucleotide sequence ID" value="NZ_BAABHH010000022.1"/>
</dbReference>
<evidence type="ECO:0000313" key="3">
    <source>
        <dbReference type="Proteomes" id="UP000630097"/>
    </source>
</evidence>
<dbReference type="PANTHER" id="PTHR38342">
    <property type="entry name" value="SLR5037 PROTEIN"/>
    <property type="match status" value="1"/>
</dbReference>
<accession>A0A8J3PXV1</accession>
<dbReference type="AlphaFoldDB" id="A0A8J3PXV1"/>
<dbReference type="SUPFAM" id="SSF103247">
    <property type="entry name" value="TT1751-like"/>
    <property type="match status" value="1"/>
</dbReference>
<dbReference type="EMBL" id="BONV01000036">
    <property type="protein sequence ID" value="GIG83147.1"/>
    <property type="molecule type" value="Genomic_DNA"/>
</dbReference>
<reference evidence="2 3" key="1">
    <citation type="submission" date="2021-01" db="EMBL/GenBank/DDBJ databases">
        <title>Whole genome shotgun sequence of Planotetraspora kaengkrachanensis NBRC 104272.</title>
        <authorList>
            <person name="Komaki H."/>
            <person name="Tamura T."/>
        </authorList>
    </citation>
    <scope>NUCLEOTIDE SEQUENCE [LARGE SCALE GENOMIC DNA]</scope>
    <source>
        <strain evidence="2 3">NBRC 104272</strain>
    </source>
</reference>
<dbReference type="InterPro" id="IPR035923">
    <property type="entry name" value="TT1751-like_sf"/>
</dbReference>
<dbReference type="Pfam" id="PF03625">
    <property type="entry name" value="DUF302"/>
    <property type="match status" value="1"/>
</dbReference>
<dbReference type="PANTHER" id="PTHR38342:SF2">
    <property type="entry name" value="INNER MEMBRANE OR EXPORTED"/>
    <property type="match status" value="1"/>
</dbReference>
<dbReference type="Gene3D" id="3.30.310.70">
    <property type="entry name" value="TT1751-like domain"/>
    <property type="match status" value="1"/>
</dbReference>
<protein>
    <submittedName>
        <fullName evidence="2">Membrane protein</fullName>
    </submittedName>
</protein>
<name>A0A8J3PXV1_9ACTN</name>